<sequence length="472" mass="52121">MLKKIKNLLFKNTTAKQTIVKNVVWLGMSQFIGKLIRGLFIIFAARLLGASEYGVFSYALGLAGFFTLFADLGINSILTKEASREPERSSFHFATSFWIKIFLVFFAVLLIIFVAPYFSKIESIKTLFYFVALLTIFDNLREFFNAYFRAKEKMEFEALVNVSMNIAIAVIGAIVLYHSQTAKAVTISYVGSAGIGLLIAGFIIRKEFKKIISAFDKKLIQPIMKAALPIAIMGFLGVFMLNIDIIIIGWFRSTADIGLYSAGQKIVQLLYTMPVIIAGALFPALSRAASNKDSLKVSLIMEKGMAATFAFAIPITLGGIILAGPIINMLYGAEYLPAVLTFQILLLTNIVIFPQTLLSNFVLAHNKQKKLAFYIGLAALGNVILDIIFIPKFGIAGSATATVIVQTIYIFFTWNMIKKINPFKTIANLKKIFIASALVCITAFVFNYLNMPVIINILASGAIYLLALLILK</sequence>
<keyword evidence="4 6" id="KW-1133">Transmembrane helix</keyword>
<feature type="transmembrane region" description="Helical" evidence="6">
    <location>
        <begin position="266"/>
        <end position="285"/>
    </location>
</feature>
<evidence type="ECO:0000256" key="1">
    <source>
        <dbReference type="ARBA" id="ARBA00004651"/>
    </source>
</evidence>
<dbReference type="InterPro" id="IPR002797">
    <property type="entry name" value="Polysacc_synth"/>
</dbReference>
<evidence type="ECO:0000256" key="6">
    <source>
        <dbReference type="SAM" id="Phobius"/>
    </source>
</evidence>
<feature type="transmembrane region" description="Helical" evidence="6">
    <location>
        <begin position="226"/>
        <end position="251"/>
    </location>
</feature>
<feature type="transmembrane region" description="Helical" evidence="6">
    <location>
        <begin position="156"/>
        <end position="178"/>
    </location>
</feature>
<feature type="transmembrane region" description="Helical" evidence="6">
    <location>
        <begin position="429"/>
        <end position="447"/>
    </location>
</feature>
<feature type="transmembrane region" description="Helical" evidence="6">
    <location>
        <begin position="90"/>
        <end position="115"/>
    </location>
</feature>
<evidence type="ECO:0000313" key="7">
    <source>
        <dbReference type="EMBL" id="PIZ44855.1"/>
    </source>
</evidence>
<feature type="transmembrane region" description="Helical" evidence="6">
    <location>
        <begin position="306"/>
        <end position="327"/>
    </location>
</feature>
<dbReference type="Proteomes" id="UP000230553">
    <property type="component" value="Unassembled WGS sequence"/>
</dbReference>
<evidence type="ECO:0000256" key="5">
    <source>
        <dbReference type="ARBA" id="ARBA00023136"/>
    </source>
</evidence>
<keyword evidence="5 6" id="KW-0472">Membrane</keyword>
<feature type="transmembrane region" description="Helical" evidence="6">
    <location>
        <begin position="371"/>
        <end position="390"/>
    </location>
</feature>
<accession>A0A2M7TFW5</accession>
<dbReference type="AlphaFoldDB" id="A0A2M7TFW5"/>
<dbReference type="PANTHER" id="PTHR30250:SF11">
    <property type="entry name" value="O-ANTIGEN TRANSPORTER-RELATED"/>
    <property type="match status" value="1"/>
</dbReference>
<organism evidence="7 8">
    <name type="scientific">Candidatus Wolfebacteria bacterium CG_4_10_14_0_2_um_filter_39_18</name>
    <dbReference type="NCBI Taxonomy" id="1975061"/>
    <lineage>
        <taxon>Bacteria</taxon>
        <taxon>Candidatus Wolfeibacteriota</taxon>
    </lineage>
</organism>
<dbReference type="EMBL" id="PFNM01000033">
    <property type="protein sequence ID" value="PIZ44855.1"/>
    <property type="molecule type" value="Genomic_DNA"/>
</dbReference>
<comment type="subcellular location">
    <subcellularLocation>
        <location evidence="1">Cell membrane</location>
        <topology evidence="1">Multi-pass membrane protein</topology>
    </subcellularLocation>
</comment>
<keyword evidence="2" id="KW-1003">Cell membrane</keyword>
<feature type="transmembrane region" description="Helical" evidence="6">
    <location>
        <begin position="453"/>
        <end position="471"/>
    </location>
</feature>
<dbReference type="GO" id="GO:0005886">
    <property type="term" value="C:plasma membrane"/>
    <property type="evidence" value="ECO:0007669"/>
    <property type="project" value="UniProtKB-SubCell"/>
</dbReference>
<feature type="transmembrane region" description="Helical" evidence="6">
    <location>
        <begin position="127"/>
        <end position="144"/>
    </location>
</feature>
<proteinExistence type="predicted"/>
<name>A0A2M7TFW5_9BACT</name>
<evidence type="ECO:0000256" key="4">
    <source>
        <dbReference type="ARBA" id="ARBA00022989"/>
    </source>
</evidence>
<feature type="transmembrane region" description="Helical" evidence="6">
    <location>
        <begin position="339"/>
        <end position="364"/>
    </location>
</feature>
<keyword evidence="3 6" id="KW-0812">Transmembrane</keyword>
<protein>
    <submittedName>
        <fullName evidence="7">Uncharacterized protein</fullName>
    </submittedName>
</protein>
<feature type="transmembrane region" description="Helical" evidence="6">
    <location>
        <begin position="55"/>
        <end position="78"/>
    </location>
</feature>
<dbReference type="InterPro" id="IPR050833">
    <property type="entry name" value="Poly_Biosynth_Transport"/>
</dbReference>
<feature type="transmembrane region" description="Helical" evidence="6">
    <location>
        <begin position="31"/>
        <end position="49"/>
    </location>
</feature>
<feature type="non-terminal residue" evidence="7">
    <location>
        <position position="472"/>
    </location>
</feature>
<dbReference type="CDD" id="cd13128">
    <property type="entry name" value="MATE_Wzx_like"/>
    <property type="match status" value="1"/>
</dbReference>
<comment type="caution">
    <text evidence="7">The sequence shown here is derived from an EMBL/GenBank/DDBJ whole genome shotgun (WGS) entry which is preliminary data.</text>
</comment>
<evidence type="ECO:0000313" key="8">
    <source>
        <dbReference type="Proteomes" id="UP000230553"/>
    </source>
</evidence>
<dbReference type="Pfam" id="PF01943">
    <property type="entry name" value="Polysacc_synt"/>
    <property type="match status" value="1"/>
</dbReference>
<dbReference type="PANTHER" id="PTHR30250">
    <property type="entry name" value="PST FAMILY PREDICTED COLANIC ACID TRANSPORTER"/>
    <property type="match status" value="1"/>
</dbReference>
<gene>
    <name evidence="7" type="ORF">COY31_01630</name>
</gene>
<evidence type="ECO:0000256" key="2">
    <source>
        <dbReference type="ARBA" id="ARBA00022475"/>
    </source>
</evidence>
<evidence type="ECO:0000256" key="3">
    <source>
        <dbReference type="ARBA" id="ARBA00022692"/>
    </source>
</evidence>
<feature type="transmembrane region" description="Helical" evidence="6">
    <location>
        <begin position="184"/>
        <end position="205"/>
    </location>
</feature>
<feature type="transmembrane region" description="Helical" evidence="6">
    <location>
        <begin position="396"/>
        <end position="417"/>
    </location>
</feature>
<reference evidence="8" key="1">
    <citation type="submission" date="2017-09" db="EMBL/GenBank/DDBJ databases">
        <title>Depth-based differentiation of microbial function through sediment-hosted aquifers and enrichment of novel symbionts in the deep terrestrial subsurface.</title>
        <authorList>
            <person name="Probst A.J."/>
            <person name="Ladd B."/>
            <person name="Jarett J.K."/>
            <person name="Geller-Mcgrath D.E."/>
            <person name="Sieber C.M.K."/>
            <person name="Emerson J.B."/>
            <person name="Anantharaman K."/>
            <person name="Thomas B.C."/>
            <person name="Malmstrom R."/>
            <person name="Stieglmeier M."/>
            <person name="Klingl A."/>
            <person name="Woyke T."/>
            <person name="Ryan C.M."/>
            <person name="Banfield J.F."/>
        </authorList>
    </citation>
    <scope>NUCLEOTIDE SEQUENCE [LARGE SCALE GENOMIC DNA]</scope>
</reference>